<dbReference type="PANTHER" id="PTHR10778:SF8">
    <property type="entry name" value="ADENOSINE 3'-PHOSPHO 5'-PHOSPHOSULFATE TRANSPORTER 2"/>
    <property type="match status" value="1"/>
</dbReference>
<keyword evidence="5 6" id="KW-0472">Membrane</keyword>
<evidence type="ECO:0000256" key="2">
    <source>
        <dbReference type="ARBA" id="ARBA00022448"/>
    </source>
</evidence>
<feature type="transmembrane region" description="Helical" evidence="6">
    <location>
        <begin position="18"/>
        <end position="37"/>
    </location>
</feature>
<dbReference type="Pfam" id="PF08449">
    <property type="entry name" value="UAA"/>
    <property type="match status" value="1"/>
</dbReference>
<evidence type="ECO:0000256" key="3">
    <source>
        <dbReference type="ARBA" id="ARBA00022692"/>
    </source>
</evidence>
<keyword evidence="8" id="KW-1185">Reference proteome</keyword>
<comment type="subcellular location">
    <subcellularLocation>
        <location evidence="1">Membrane</location>
        <topology evidence="1">Multi-pass membrane protein</topology>
    </subcellularLocation>
</comment>
<dbReference type="InterPro" id="IPR013657">
    <property type="entry name" value="SCL35B1-4/HUT1"/>
</dbReference>
<feature type="transmembrane region" description="Helical" evidence="6">
    <location>
        <begin position="203"/>
        <end position="224"/>
    </location>
</feature>
<feature type="transmembrane region" description="Helical" evidence="6">
    <location>
        <begin position="236"/>
        <end position="260"/>
    </location>
</feature>
<feature type="transmembrane region" description="Helical" evidence="6">
    <location>
        <begin position="134"/>
        <end position="154"/>
    </location>
</feature>
<dbReference type="VEuPathDB" id="TrichDB:TRFO_23243"/>
<gene>
    <name evidence="7" type="ORF">TRFO_23243</name>
</gene>
<keyword evidence="3 6" id="KW-0812">Transmembrane</keyword>
<sequence length="350" mass="38644">MSASLICRMLEEKLPRSISMVLVCFAIYAAFCLPGYAHKYLNNHYSINAPVFLTFTQFFTVTLLCSPSLYRATFSKKKLSVKFVIYFLTSTALLVSMALDNYCVLRLNYSTELLFKSPKVLTVMVGNIVFLKKAFSVSEILSTSLVVCGFVGMALGDFSGKNNFDLNGIAAVVVSLTLEAIASNMEEYILKLCNATIEESMSLIFTIGTGLTLSWSICTGEFLNACIKIRENPASLFYLAIYSILGAIGLFVVFISLKIFGSLQTVMFTSIRKVINSCVAFFIFHDRIISFWHITSLFLVASGFALNISDISKNEKKEGHRPSLEGSQNYDVLVEGGEEDPSGNSGLFDV</sequence>
<dbReference type="GeneID" id="94837745"/>
<dbReference type="GO" id="GO:0005789">
    <property type="term" value="C:endoplasmic reticulum membrane"/>
    <property type="evidence" value="ECO:0007669"/>
    <property type="project" value="TreeGrafter"/>
</dbReference>
<dbReference type="RefSeq" id="XP_068361385.1">
    <property type="nucleotide sequence ID" value="XM_068503041.1"/>
</dbReference>
<evidence type="ECO:0000256" key="1">
    <source>
        <dbReference type="ARBA" id="ARBA00004141"/>
    </source>
</evidence>
<evidence type="ECO:0000256" key="4">
    <source>
        <dbReference type="ARBA" id="ARBA00022989"/>
    </source>
</evidence>
<keyword evidence="2" id="KW-0813">Transport</keyword>
<dbReference type="AlphaFoldDB" id="A0A1J4K9V6"/>
<dbReference type="EMBL" id="MLAK01000672">
    <property type="protein sequence ID" value="OHT08249.1"/>
    <property type="molecule type" value="Genomic_DNA"/>
</dbReference>
<evidence type="ECO:0000256" key="6">
    <source>
        <dbReference type="SAM" id="Phobius"/>
    </source>
</evidence>
<name>A0A1J4K9V6_9EUKA</name>
<feature type="transmembrane region" description="Helical" evidence="6">
    <location>
        <begin position="81"/>
        <end position="99"/>
    </location>
</feature>
<dbReference type="OrthoDB" id="438495at2759"/>
<dbReference type="Proteomes" id="UP000179807">
    <property type="component" value="Unassembled WGS sequence"/>
</dbReference>
<feature type="transmembrane region" description="Helical" evidence="6">
    <location>
        <begin position="49"/>
        <end position="69"/>
    </location>
</feature>
<protein>
    <submittedName>
        <fullName evidence="7">Slc35b3 protein</fullName>
    </submittedName>
</protein>
<accession>A0A1J4K9V6</accession>
<evidence type="ECO:0000313" key="8">
    <source>
        <dbReference type="Proteomes" id="UP000179807"/>
    </source>
</evidence>
<reference evidence="7" key="1">
    <citation type="submission" date="2016-10" db="EMBL/GenBank/DDBJ databases">
        <authorList>
            <person name="Benchimol M."/>
            <person name="Almeida L.G."/>
            <person name="Vasconcelos A.T."/>
            <person name="Perreira-Neves A."/>
            <person name="Rosa I.A."/>
            <person name="Tasca T."/>
            <person name="Bogo M.R."/>
            <person name="de Souza W."/>
        </authorList>
    </citation>
    <scope>NUCLEOTIDE SEQUENCE [LARGE SCALE GENOMIC DNA]</scope>
    <source>
        <strain evidence="7">K</strain>
    </source>
</reference>
<comment type="caution">
    <text evidence="7">The sequence shown here is derived from an EMBL/GenBank/DDBJ whole genome shotgun (WGS) entry which is preliminary data.</text>
</comment>
<feature type="transmembrane region" description="Helical" evidence="6">
    <location>
        <begin position="289"/>
        <end position="308"/>
    </location>
</feature>
<organism evidence="7 8">
    <name type="scientific">Tritrichomonas foetus</name>
    <dbReference type="NCBI Taxonomy" id="1144522"/>
    <lineage>
        <taxon>Eukaryota</taxon>
        <taxon>Metamonada</taxon>
        <taxon>Parabasalia</taxon>
        <taxon>Tritrichomonadida</taxon>
        <taxon>Tritrichomonadidae</taxon>
        <taxon>Tritrichomonas</taxon>
    </lineage>
</organism>
<keyword evidence="4 6" id="KW-1133">Transmembrane helix</keyword>
<dbReference type="GO" id="GO:0000139">
    <property type="term" value="C:Golgi membrane"/>
    <property type="evidence" value="ECO:0007669"/>
    <property type="project" value="TreeGrafter"/>
</dbReference>
<proteinExistence type="predicted"/>
<dbReference type="GO" id="GO:0046964">
    <property type="term" value="F:3'-phosphoadenosine 5'-phosphosulfate transmembrane transporter activity"/>
    <property type="evidence" value="ECO:0007669"/>
    <property type="project" value="TreeGrafter"/>
</dbReference>
<evidence type="ECO:0000313" key="7">
    <source>
        <dbReference type="EMBL" id="OHT08249.1"/>
    </source>
</evidence>
<evidence type="ECO:0000256" key="5">
    <source>
        <dbReference type="ARBA" id="ARBA00023136"/>
    </source>
</evidence>
<dbReference type="PANTHER" id="PTHR10778">
    <property type="entry name" value="SOLUTE CARRIER FAMILY 35 MEMBER B"/>
    <property type="match status" value="1"/>
</dbReference>